<evidence type="ECO:0000313" key="2">
    <source>
        <dbReference type="Proteomes" id="UP001066276"/>
    </source>
</evidence>
<sequence>MLCPRRQCRVVLALEAQTARVAGNRDVYLSREPQAATRSIIYNLGPSPASTVKQCNIVRESEVALYILDTNISIVPKPDHQLTCNEDRALKNIILERVQA</sequence>
<dbReference type="AlphaFoldDB" id="A0AAV7N023"/>
<comment type="caution">
    <text evidence="1">The sequence shown here is derived from an EMBL/GenBank/DDBJ whole genome shotgun (WGS) entry which is preliminary data.</text>
</comment>
<dbReference type="EMBL" id="JANPWB010000013">
    <property type="protein sequence ID" value="KAJ1109356.1"/>
    <property type="molecule type" value="Genomic_DNA"/>
</dbReference>
<gene>
    <name evidence="1" type="ORF">NDU88_006718</name>
</gene>
<dbReference type="Proteomes" id="UP001066276">
    <property type="component" value="Chromosome 9"/>
</dbReference>
<name>A0AAV7N023_PLEWA</name>
<proteinExistence type="predicted"/>
<keyword evidence="2" id="KW-1185">Reference proteome</keyword>
<organism evidence="1 2">
    <name type="scientific">Pleurodeles waltl</name>
    <name type="common">Iberian ribbed newt</name>
    <dbReference type="NCBI Taxonomy" id="8319"/>
    <lineage>
        <taxon>Eukaryota</taxon>
        <taxon>Metazoa</taxon>
        <taxon>Chordata</taxon>
        <taxon>Craniata</taxon>
        <taxon>Vertebrata</taxon>
        <taxon>Euteleostomi</taxon>
        <taxon>Amphibia</taxon>
        <taxon>Batrachia</taxon>
        <taxon>Caudata</taxon>
        <taxon>Salamandroidea</taxon>
        <taxon>Salamandridae</taxon>
        <taxon>Pleurodelinae</taxon>
        <taxon>Pleurodeles</taxon>
    </lineage>
</organism>
<accession>A0AAV7N023</accession>
<evidence type="ECO:0000313" key="1">
    <source>
        <dbReference type="EMBL" id="KAJ1109356.1"/>
    </source>
</evidence>
<reference evidence="1" key="1">
    <citation type="journal article" date="2022" name="bioRxiv">
        <title>Sequencing and chromosome-scale assembly of the giantPleurodeles waltlgenome.</title>
        <authorList>
            <person name="Brown T."/>
            <person name="Elewa A."/>
            <person name="Iarovenko S."/>
            <person name="Subramanian E."/>
            <person name="Araus A.J."/>
            <person name="Petzold A."/>
            <person name="Susuki M."/>
            <person name="Suzuki K.-i.T."/>
            <person name="Hayashi T."/>
            <person name="Toyoda A."/>
            <person name="Oliveira C."/>
            <person name="Osipova E."/>
            <person name="Leigh N.D."/>
            <person name="Simon A."/>
            <person name="Yun M.H."/>
        </authorList>
    </citation>
    <scope>NUCLEOTIDE SEQUENCE</scope>
    <source>
        <strain evidence="1">20211129_DDA</strain>
        <tissue evidence="1">Liver</tissue>
    </source>
</reference>
<protein>
    <submittedName>
        <fullName evidence="1">Uncharacterized protein</fullName>
    </submittedName>
</protein>